<dbReference type="InterPro" id="IPR001680">
    <property type="entry name" value="WD40_rpt"/>
</dbReference>
<dbReference type="Gene3D" id="2.130.10.10">
    <property type="entry name" value="YVTN repeat-like/Quinoprotein amine dehydrogenase"/>
    <property type="match status" value="2"/>
</dbReference>
<dbReference type="Proteomes" id="UP000037069">
    <property type="component" value="Unassembled WGS sequence"/>
</dbReference>
<evidence type="ECO:0000256" key="2">
    <source>
        <dbReference type="SAM" id="MobiDB-lite"/>
    </source>
</evidence>
<evidence type="ECO:0000256" key="1">
    <source>
        <dbReference type="PROSITE-ProRule" id="PRU00221"/>
    </source>
</evidence>
<keyword evidence="4" id="KW-1185">Reference proteome</keyword>
<accession>A0A0L0BKF4</accession>
<dbReference type="AlphaFoldDB" id="A0A0L0BKF4"/>
<dbReference type="Pfam" id="PF00400">
    <property type="entry name" value="WD40"/>
    <property type="match status" value="2"/>
</dbReference>
<evidence type="ECO:0000313" key="3">
    <source>
        <dbReference type="EMBL" id="KNC20560.1"/>
    </source>
</evidence>
<dbReference type="STRING" id="7375.A0A0L0BKF4"/>
<dbReference type="SMART" id="SM00320">
    <property type="entry name" value="WD40"/>
    <property type="match status" value="5"/>
</dbReference>
<comment type="caution">
    <text evidence="3">The sequence shown here is derived from an EMBL/GenBank/DDBJ whole genome shotgun (WGS) entry which is preliminary data.</text>
</comment>
<dbReference type="GO" id="GO:0043291">
    <property type="term" value="C:RAVE complex"/>
    <property type="evidence" value="ECO:0007669"/>
    <property type="project" value="TreeGrafter"/>
</dbReference>
<protein>
    <submittedName>
        <fullName evidence="3">Uncharacterized protein</fullName>
    </submittedName>
</protein>
<dbReference type="PANTHER" id="PTHR13950:SF9">
    <property type="entry name" value="RABCONNECTIN-3A"/>
    <property type="match status" value="1"/>
</dbReference>
<organism evidence="3 4">
    <name type="scientific">Lucilia cuprina</name>
    <name type="common">Green bottle fly</name>
    <name type="synonym">Australian sheep blowfly</name>
    <dbReference type="NCBI Taxonomy" id="7375"/>
    <lineage>
        <taxon>Eukaryota</taxon>
        <taxon>Metazoa</taxon>
        <taxon>Ecdysozoa</taxon>
        <taxon>Arthropoda</taxon>
        <taxon>Hexapoda</taxon>
        <taxon>Insecta</taxon>
        <taxon>Pterygota</taxon>
        <taxon>Neoptera</taxon>
        <taxon>Endopterygota</taxon>
        <taxon>Diptera</taxon>
        <taxon>Brachycera</taxon>
        <taxon>Muscomorpha</taxon>
        <taxon>Oestroidea</taxon>
        <taxon>Calliphoridae</taxon>
        <taxon>Luciliinae</taxon>
        <taxon>Lucilia</taxon>
    </lineage>
</organism>
<name>A0A0L0BKF4_LUCCU</name>
<reference evidence="3 4" key="1">
    <citation type="journal article" date="2015" name="Nat. Commun.">
        <title>Lucilia cuprina genome unlocks parasitic fly biology to underpin future interventions.</title>
        <authorList>
            <person name="Anstead C.A."/>
            <person name="Korhonen P.K."/>
            <person name="Young N.D."/>
            <person name="Hall R.S."/>
            <person name="Jex A.R."/>
            <person name="Murali S.C."/>
            <person name="Hughes D.S."/>
            <person name="Lee S.F."/>
            <person name="Perry T."/>
            <person name="Stroehlein A.J."/>
            <person name="Ansell B.R."/>
            <person name="Breugelmans B."/>
            <person name="Hofmann A."/>
            <person name="Qu J."/>
            <person name="Dugan S."/>
            <person name="Lee S.L."/>
            <person name="Chao H."/>
            <person name="Dinh H."/>
            <person name="Han Y."/>
            <person name="Doddapaneni H.V."/>
            <person name="Worley K.C."/>
            <person name="Muzny D.M."/>
            <person name="Ioannidis P."/>
            <person name="Waterhouse R.M."/>
            <person name="Zdobnov E.M."/>
            <person name="James P.J."/>
            <person name="Bagnall N.H."/>
            <person name="Kotze A.C."/>
            <person name="Gibbs R.A."/>
            <person name="Richards S."/>
            <person name="Batterham P."/>
            <person name="Gasser R.B."/>
        </authorList>
    </citation>
    <scope>NUCLEOTIDE SEQUENCE [LARGE SCALE GENOMIC DNA]</scope>
    <source>
        <strain evidence="3 4">LS</strain>
        <tissue evidence="3">Full body</tissue>
    </source>
</reference>
<dbReference type="InterPro" id="IPR015943">
    <property type="entry name" value="WD40/YVTN_repeat-like_dom_sf"/>
</dbReference>
<feature type="non-terminal residue" evidence="3">
    <location>
        <position position="744"/>
    </location>
</feature>
<sequence>MKSSKDNKEHLEPMSYSWCILRLAFIKMFVKHVQDFTNISGIELQDLPVLSPLSHEVLRTLNRWQDMAQKILTSKGPPNDDYIPGCQLNSGVPGISIHKYRSLLNKDNTPFVMSSSAGPVRRLWNYLVRQDEAQDVFIKAIFGKKMEPKHDVQMHDYTDNGANGSTKDNEPIRIIHKDHESILAFCLNNNASTMIAVANPREVQELDISLLLESPNWYEDECDYDLLGISKDNETASNTGFLMIQSSEQASEHFLDYALHGSMAFLQTYSAVMALDALESVFVLQDNILSRITPRYLALSQSFSTSPFRQVRIEFKDELVEAHTVIQPGKSEYLGEALRSPDYLKSSFHPFSALISLLLSELPSPSPRSGSYTTTTSTSSGSESCELFTSSANFRFQRRSPIIPVVDWQSSWFSEPVGSSHYVWRHSLPTHSRNGANVYLLRTTVAFLTAPIGTETFTTFQSWVVRMTYGSSLSPESNLNYHTNSSQSGRGTDIILKHKIDNVKRMSAHPLMPLYLTGGQDGSVQIWEWGHQQVVCTPRPSGTFAKVTRCRFSEQGNKFGIGDGDGNLSLWQAGIASQNNRSFFTHQCHNKTLSDFVFLGSCSLLATAGQSSENKNIIVWDTLLPQKKSCVSAFTCHDQGASCFGFAPQHQLLISCGKKGDICVFDMRQRTLKHRLQGHDSCIKCISIDPHEEFFATGSIEGDIKIWSLNQYSLISTFTGEHAKNSFFKHIGQGVSQIYIDAYG</sequence>
<dbReference type="GO" id="GO:0007035">
    <property type="term" value="P:vacuolar acidification"/>
    <property type="evidence" value="ECO:0007669"/>
    <property type="project" value="TreeGrafter"/>
</dbReference>
<gene>
    <name evidence="3" type="ORF">FF38_01893</name>
</gene>
<dbReference type="SUPFAM" id="SSF50978">
    <property type="entry name" value="WD40 repeat-like"/>
    <property type="match status" value="1"/>
</dbReference>
<dbReference type="PROSITE" id="PS50082">
    <property type="entry name" value="WD_REPEATS_2"/>
    <property type="match status" value="2"/>
</dbReference>
<dbReference type="EMBL" id="JRES01001713">
    <property type="protein sequence ID" value="KNC20560.1"/>
    <property type="molecule type" value="Genomic_DNA"/>
</dbReference>
<dbReference type="InterPro" id="IPR036322">
    <property type="entry name" value="WD40_repeat_dom_sf"/>
</dbReference>
<dbReference type="PANTHER" id="PTHR13950">
    <property type="entry name" value="RABCONNECTIN-RELATED"/>
    <property type="match status" value="1"/>
</dbReference>
<dbReference type="FunFam" id="2.130.10.10:FF:000651">
    <property type="entry name" value="RaBConnectin related"/>
    <property type="match status" value="1"/>
</dbReference>
<evidence type="ECO:0000313" key="4">
    <source>
        <dbReference type="Proteomes" id="UP000037069"/>
    </source>
</evidence>
<feature type="repeat" description="WD" evidence="1">
    <location>
        <begin position="496"/>
        <end position="528"/>
    </location>
</feature>
<dbReference type="OrthoDB" id="342131at2759"/>
<proteinExistence type="predicted"/>
<keyword evidence="1" id="KW-0853">WD repeat</keyword>
<feature type="repeat" description="WD" evidence="1">
    <location>
        <begin position="676"/>
        <end position="717"/>
    </location>
</feature>
<dbReference type="InterPro" id="IPR052208">
    <property type="entry name" value="DmX-like/RAVE_component"/>
</dbReference>
<dbReference type="PROSITE" id="PS50294">
    <property type="entry name" value="WD_REPEATS_REGION"/>
    <property type="match status" value="1"/>
</dbReference>
<feature type="region of interest" description="Disordered" evidence="2">
    <location>
        <begin position="363"/>
        <end position="384"/>
    </location>
</feature>